<dbReference type="PROSITE" id="PS00101">
    <property type="entry name" value="HEXAPEP_TRANSFERASES"/>
    <property type="match status" value="1"/>
</dbReference>
<dbReference type="GO" id="GO:0016740">
    <property type="term" value="F:transferase activity"/>
    <property type="evidence" value="ECO:0007669"/>
    <property type="project" value="UniProtKB-KW"/>
</dbReference>
<evidence type="ECO:0000313" key="4">
    <source>
        <dbReference type="Proteomes" id="UP000034231"/>
    </source>
</evidence>
<dbReference type="PANTHER" id="PTHR43300">
    <property type="entry name" value="ACETYLTRANSFERASE"/>
    <property type="match status" value="1"/>
</dbReference>
<dbReference type="Gene3D" id="2.160.10.10">
    <property type="entry name" value="Hexapeptide repeat proteins"/>
    <property type="match status" value="1"/>
</dbReference>
<dbReference type="CDD" id="cd03358">
    <property type="entry name" value="LbH_WxcM_N_like"/>
    <property type="match status" value="1"/>
</dbReference>
<gene>
    <name evidence="3" type="ORF">US68_C0028G0006</name>
</gene>
<dbReference type="Proteomes" id="UP000034231">
    <property type="component" value="Unassembled WGS sequence"/>
</dbReference>
<comment type="caution">
    <text evidence="3">The sequence shown here is derived from an EMBL/GenBank/DDBJ whole genome shotgun (WGS) entry which is preliminary data.</text>
</comment>
<dbReference type="EMBL" id="LBTX01000028">
    <property type="protein sequence ID" value="KKQ48579.1"/>
    <property type="molecule type" value="Genomic_DNA"/>
</dbReference>
<dbReference type="InterPro" id="IPR018357">
    <property type="entry name" value="Hexapep_transf_CS"/>
</dbReference>
<organism evidence="3 4">
    <name type="scientific">Candidatus Shapirobacteria bacterium GW2011_GWE1_38_10</name>
    <dbReference type="NCBI Taxonomy" id="1618488"/>
    <lineage>
        <taxon>Bacteria</taxon>
        <taxon>Candidatus Shapironibacteriota</taxon>
    </lineage>
</organism>
<evidence type="ECO:0000313" key="3">
    <source>
        <dbReference type="EMBL" id="KKQ48579.1"/>
    </source>
</evidence>
<reference evidence="3 4" key="1">
    <citation type="journal article" date="2015" name="Nature">
        <title>rRNA introns, odd ribosomes, and small enigmatic genomes across a large radiation of phyla.</title>
        <authorList>
            <person name="Brown C.T."/>
            <person name="Hug L.A."/>
            <person name="Thomas B.C."/>
            <person name="Sharon I."/>
            <person name="Castelle C.J."/>
            <person name="Singh A."/>
            <person name="Wilkins M.J."/>
            <person name="Williams K.H."/>
            <person name="Banfield J.F."/>
        </authorList>
    </citation>
    <scope>NUCLEOTIDE SEQUENCE [LARGE SCALE GENOMIC DNA]</scope>
</reference>
<evidence type="ECO:0000256" key="1">
    <source>
        <dbReference type="ARBA" id="ARBA00022679"/>
    </source>
</evidence>
<dbReference type="PATRIC" id="fig|1618488.3.peg.980"/>
<sequence length="147" mass="15581">MIHDTKIGINTKIYDPELSNIRGAEIGDNCVLHSHVWIGEGVKIGNNVKIQAFSFIPTGVTIEDNVFIGPRVTFTNDAKLTIKGKDFWKTTLVKNGAKIGASVTIIAGVTIGENSKIGAGAVVTKDIPANVVACGVPARIKAGKRNE</sequence>
<keyword evidence="2" id="KW-0677">Repeat</keyword>
<evidence type="ECO:0000256" key="2">
    <source>
        <dbReference type="ARBA" id="ARBA00022737"/>
    </source>
</evidence>
<dbReference type="SUPFAM" id="SSF51161">
    <property type="entry name" value="Trimeric LpxA-like enzymes"/>
    <property type="match status" value="1"/>
</dbReference>
<name>A0A0G0KHA3_9BACT</name>
<dbReference type="InterPro" id="IPR050179">
    <property type="entry name" value="Trans_hexapeptide_repeat"/>
</dbReference>
<dbReference type="InterPro" id="IPR011004">
    <property type="entry name" value="Trimer_LpxA-like_sf"/>
</dbReference>
<proteinExistence type="predicted"/>
<dbReference type="InterPro" id="IPR001451">
    <property type="entry name" value="Hexapep"/>
</dbReference>
<dbReference type="AlphaFoldDB" id="A0A0G0KHA3"/>
<dbReference type="Pfam" id="PF00132">
    <property type="entry name" value="Hexapep"/>
    <property type="match status" value="2"/>
</dbReference>
<protein>
    <submittedName>
        <fullName evidence="3">Acetyltransferase (Isoleucine patch superfamily)</fullName>
    </submittedName>
</protein>
<dbReference type="PANTHER" id="PTHR43300:SF4">
    <property type="entry name" value="ACYL-[ACYL-CARRIER-PROTEIN]--UDP-N-ACETYLGLUCOSAMINE O-ACYLTRANSFERASE"/>
    <property type="match status" value="1"/>
</dbReference>
<accession>A0A0G0KHA3</accession>
<keyword evidence="1 3" id="KW-0808">Transferase</keyword>